<evidence type="ECO:0000313" key="5">
    <source>
        <dbReference type="EMBL" id="OZI61138.1"/>
    </source>
</evidence>
<evidence type="ECO:0000313" key="6">
    <source>
        <dbReference type="Proteomes" id="UP000215767"/>
    </source>
</evidence>
<evidence type="ECO:0000256" key="1">
    <source>
        <dbReference type="ARBA" id="ARBA00022692"/>
    </source>
</evidence>
<evidence type="ECO:0000256" key="4">
    <source>
        <dbReference type="SAM" id="Phobius"/>
    </source>
</evidence>
<keyword evidence="1 4" id="KW-0812">Transmembrane</keyword>
<evidence type="ECO:0000256" key="2">
    <source>
        <dbReference type="ARBA" id="ARBA00022989"/>
    </source>
</evidence>
<feature type="transmembrane region" description="Helical" evidence="4">
    <location>
        <begin position="334"/>
        <end position="355"/>
    </location>
</feature>
<feature type="transmembrane region" description="Helical" evidence="4">
    <location>
        <begin position="250"/>
        <end position="270"/>
    </location>
</feature>
<keyword evidence="3 4" id="KW-0472">Membrane</keyword>
<dbReference type="RefSeq" id="WP_176464029.1">
    <property type="nucleotide sequence ID" value="NZ_NEVS01000004.1"/>
</dbReference>
<feature type="transmembrane region" description="Helical" evidence="4">
    <location>
        <begin position="135"/>
        <end position="158"/>
    </location>
</feature>
<feature type="transmembrane region" description="Helical" evidence="4">
    <location>
        <begin position="277"/>
        <end position="297"/>
    </location>
</feature>
<feature type="transmembrane region" description="Helical" evidence="4">
    <location>
        <begin position="52"/>
        <end position="74"/>
    </location>
</feature>
<feature type="transmembrane region" description="Helical" evidence="4">
    <location>
        <begin position="303"/>
        <end position="322"/>
    </location>
</feature>
<dbReference type="Pfam" id="PF07690">
    <property type="entry name" value="MFS_1"/>
    <property type="match status" value="1"/>
</dbReference>
<comment type="caution">
    <text evidence="5">The sequence shown here is derived from an EMBL/GenBank/DDBJ whole genome shotgun (WGS) entry which is preliminary data.</text>
</comment>
<dbReference type="PANTHER" id="PTHR23523:SF2">
    <property type="entry name" value="2-NITROIMIDAZOLE TRANSPORTER"/>
    <property type="match status" value="1"/>
</dbReference>
<dbReference type="InterPro" id="IPR036259">
    <property type="entry name" value="MFS_trans_sf"/>
</dbReference>
<proteinExistence type="predicted"/>
<organism evidence="5 6">
    <name type="scientific">Bordetella genomosp. 11</name>
    <dbReference type="NCBI Taxonomy" id="1416808"/>
    <lineage>
        <taxon>Bacteria</taxon>
        <taxon>Pseudomonadati</taxon>
        <taxon>Pseudomonadota</taxon>
        <taxon>Betaproteobacteria</taxon>
        <taxon>Burkholderiales</taxon>
        <taxon>Alcaligenaceae</taxon>
        <taxon>Bordetella</taxon>
    </lineage>
</organism>
<feature type="transmembrane region" description="Helical" evidence="4">
    <location>
        <begin position="164"/>
        <end position="184"/>
    </location>
</feature>
<dbReference type="Proteomes" id="UP000215767">
    <property type="component" value="Unassembled WGS sequence"/>
</dbReference>
<dbReference type="InterPro" id="IPR052524">
    <property type="entry name" value="MFS_Cyanate_Porter"/>
</dbReference>
<feature type="transmembrane region" description="Helical" evidence="4">
    <location>
        <begin position="367"/>
        <end position="386"/>
    </location>
</feature>
<accession>A0A261UGS0</accession>
<dbReference type="AlphaFoldDB" id="A0A261UGS0"/>
<feature type="transmembrane region" description="Helical" evidence="4">
    <location>
        <begin position="216"/>
        <end position="238"/>
    </location>
</feature>
<name>A0A261UGS0_9BORD</name>
<dbReference type="EMBL" id="NEVS01000004">
    <property type="protein sequence ID" value="OZI61138.1"/>
    <property type="molecule type" value="Genomic_DNA"/>
</dbReference>
<dbReference type="Gene3D" id="1.20.1250.20">
    <property type="entry name" value="MFS general substrate transporter like domains"/>
    <property type="match status" value="1"/>
</dbReference>
<dbReference type="PANTHER" id="PTHR23523">
    <property type="match status" value="1"/>
</dbReference>
<gene>
    <name evidence="5" type="ORF">CAL28_17495</name>
</gene>
<feature type="transmembrane region" description="Helical" evidence="4">
    <location>
        <begin position="105"/>
        <end position="123"/>
    </location>
</feature>
<keyword evidence="2 4" id="KW-1133">Transmembrane helix</keyword>
<protein>
    <submittedName>
        <fullName evidence="5">MFS transporter</fullName>
    </submittedName>
</protein>
<reference evidence="6" key="1">
    <citation type="submission" date="2017-05" db="EMBL/GenBank/DDBJ databases">
        <title>Complete and WGS of Bordetella genogroups.</title>
        <authorList>
            <person name="Spilker T."/>
            <person name="Lipuma J."/>
        </authorList>
    </citation>
    <scope>NUCLEOTIDE SEQUENCE [LARGE SCALE GENOMIC DNA]</scope>
    <source>
        <strain evidence="6">AU8856</strain>
    </source>
</reference>
<keyword evidence="6" id="KW-1185">Reference proteome</keyword>
<dbReference type="PROSITE" id="PS51257">
    <property type="entry name" value="PROKAR_LIPOPROTEIN"/>
    <property type="match status" value="1"/>
</dbReference>
<evidence type="ECO:0000256" key="3">
    <source>
        <dbReference type="ARBA" id="ARBA00023136"/>
    </source>
</evidence>
<dbReference type="SUPFAM" id="SSF103473">
    <property type="entry name" value="MFS general substrate transporter"/>
    <property type="match status" value="1"/>
</dbReference>
<dbReference type="InterPro" id="IPR011701">
    <property type="entry name" value="MFS"/>
</dbReference>
<feature type="transmembrane region" description="Helical" evidence="4">
    <location>
        <begin position="81"/>
        <end position="99"/>
    </location>
</feature>
<dbReference type="GO" id="GO:0022857">
    <property type="term" value="F:transmembrane transporter activity"/>
    <property type="evidence" value="ECO:0007669"/>
    <property type="project" value="InterPro"/>
</dbReference>
<sequence length="401" mass="41198">MSSQTIRLPVARPMLLLAGLLLIACVLRAPVTGVAPVLDLIQATYGLTRAQAGLLTTLPLVAFGVISPFAALLARAYGLERALFGALVLMVAGMGVRWAGPLWALYVGTALIGAGIAVANVLVPSLVKRDFPARVPTVTGMCALMMGAVAAGASAIAVPLADAYGWRTALGGFIVLPLLALAIWRSQLGAHTAPAKGTAAMPHGGRIWHSAIAWQVTLYMGINSLLYYVLAGWLPVILTEQGFTAAEAGSMHGLMQLSCALPGLVLGAVVSRMKNQVWISAAMALVIGVSLLGFMYAPGWSTVWAALFGAGSGSAIILSLMFMSLRVASVQQAAGLSGMAQGIGYLLAACGPTLAGKAHDVAGNWHTVMIGGVVLAMVMAVFGALAGRARQMPASLAPARH</sequence>